<dbReference type="EMBL" id="LS483470">
    <property type="protein sequence ID" value="SQI43542.1"/>
    <property type="molecule type" value="Genomic_DNA"/>
</dbReference>
<dbReference type="GO" id="GO:0046872">
    <property type="term" value="F:metal ion binding"/>
    <property type="evidence" value="ECO:0007669"/>
    <property type="project" value="UniProtKB-KW"/>
</dbReference>
<dbReference type="KEGG" id="lri:NCTC12151_03141"/>
<dbReference type="EC" id="3.6.1.-" evidence="3"/>
<protein>
    <recommendedName>
        <fullName evidence="3">Small ribosomal subunit biogenesis GTPase RsgA</fullName>
        <ecNumber evidence="3">3.6.1.-</ecNumber>
    </recommendedName>
</protein>
<keyword evidence="3" id="KW-0690">Ribosome biogenesis</keyword>
<feature type="binding site" evidence="3">
    <location>
        <begin position="156"/>
        <end position="159"/>
    </location>
    <ligand>
        <name>GTP</name>
        <dbReference type="ChEBI" id="CHEBI:37565"/>
    </ligand>
</feature>
<dbReference type="PANTHER" id="PTHR32120:SF11">
    <property type="entry name" value="SMALL RIBOSOMAL SUBUNIT BIOGENESIS GTPASE RSGA 1, MITOCHONDRIAL-RELATED"/>
    <property type="match status" value="1"/>
</dbReference>
<feature type="binding site" evidence="3">
    <location>
        <position position="301"/>
    </location>
    <ligand>
        <name>Zn(2+)</name>
        <dbReference type="ChEBI" id="CHEBI:29105"/>
    </ligand>
</feature>
<dbReference type="InterPro" id="IPR004881">
    <property type="entry name" value="Ribosome_biogen_GTPase_RsgA"/>
</dbReference>
<dbReference type="GO" id="GO:0042274">
    <property type="term" value="P:ribosomal small subunit biogenesis"/>
    <property type="evidence" value="ECO:0007669"/>
    <property type="project" value="UniProtKB-UniRule"/>
</dbReference>
<comment type="function">
    <text evidence="3">One of several proteins that assist in the late maturation steps of the functional core of the 30S ribosomal subunit. Helps release RbfA from mature subunits. May play a role in the assembly of ribosomal proteins into the subunit. Circularly permuted GTPase that catalyzes slow GTP hydrolysis, GTPase activity is stimulated by the 30S ribosomal subunit.</text>
</comment>
<evidence type="ECO:0000313" key="7">
    <source>
        <dbReference type="EMBL" id="SQI43542.1"/>
    </source>
</evidence>
<feature type="binding site" evidence="3">
    <location>
        <position position="299"/>
    </location>
    <ligand>
        <name>Zn(2+)</name>
        <dbReference type="ChEBI" id="CHEBI:29105"/>
    </ligand>
</feature>
<comment type="subunit">
    <text evidence="3">Monomer. Associates with 30S ribosomal subunit, binds 16S rRNA.</text>
</comment>
<sequence>MNKKKLSKGQQRRVAANHQRRLQAVNQKAEPDDSLFDEPQEGIVVSRFGKHADVEADDGSVHRCNIRRTVPSLVTGDRIVWRPALAEHAKGIIEAVHERTSVLTRPDFYDGVKPIAANVDRIVIVSAILPELSLNIIDRYLVACETVGIAPLIVLNKVDLLDSEGRDFVEQAMQIYRNIGYPVLLVSSISGEGMDELTEALKGHINVFAGQSGVGKSSLLNALLPPEEATIDVGDVSDVSGLGQHTTTASRLYHLPNGSDIIDSPGVREFGLWHLEPEQVTHGFIEFREFIGHCRFRDCKHVDDPGCAIREAVDAGTIAEERYDNYLKILTSMAEVRSRKNPNDVKE</sequence>
<keyword evidence="3" id="KW-0862">Zinc</keyword>
<dbReference type="Pfam" id="PF03193">
    <property type="entry name" value="RsgA_GTPase"/>
    <property type="match status" value="1"/>
</dbReference>
<dbReference type="Gene3D" id="2.40.50.140">
    <property type="entry name" value="Nucleic acid-binding proteins"/>
    <property type="match status" value="1"/>
</dbReference>
<dbReference type="Gene3D" id="1.10.40.50">
    <property type="entry name" value="Probable gtpase engc, domain 3"/>
    <property type="match status" value="1"/>
</dbReference>
<dbReference type="GO" id="GO:0003924">
    <property type="term" value="F:GTPase activity"/>
    <property type="evidence" value="ECO:0007669"/>
    <property type="project" value="UniProtKB-UniRule"/>
</dbReference>
<feature type="compositionally biased region" description="Basic residues" evidence="4">
    <location>
        <begin position="1"/>
        <end position="11"/>
    </location>
</feature>
<keyword evidence="3" id="KW-0694">RNA-binding</keyword>
<evidence type="ECO:0000256" key="1">
    <source>
        <dbReference type="ARBA" id="ARBA00022741"/>
    </source>
</evidence>
<feature type="domain" description="CP-type G" evidence="6">
    <location>
        <begin position="100"/>
        <end position="270"/>
    </location>
</feature>
<dbReference type="InterPro" id="IPR030378">
    <property type="entry name" value="G_CP_dom"/>
</dbReference>
<dbReference type="CDD" id="cd01854">
    <property type="entry name" value="YjeQ_EngC"/>
    <property type="match status" value="1"/>
</dbReference>
<dbReference type="PROSITE" id="PS51721">
    <property type="entry name" value="G_CP"/>
    <property type="match status" value="1"/>
</dbReference>
<dbReference type="AlphaFoldDB" id="A0A2X4V9Y1"/>
<gene>
    <name evidence="3 7" type="primary">rsgA</name>
    <name evidence="7" type="ORF">NCTC12151_03141</name>
</gene>
<accession>A0A2X4V9Y1</accession>
<feature type="region of interest" description="Disordered" evidence="4">
    <location>
        <begin position="1"/>
        <end position="36"/>
    </location>
</feature>
<feature type="binding site" evidence="3">
    <location>
        <begin position="210"/>
        <end position="218"/>
    </location>
    <ligand>
        <name>GTP</name>
        <dbReference type="ChEBI" id="CHEBI:37565"/>
    </ligand>
</feature>
<dbReference type="InterPro" id="IPR027417">
    <property type="entry name" value="P-loop_NTPase"/>
</dbReference>
<dbReference type="InterPro" id="IPR010914">
    <property type="entry name" value="RsgA_GTPase_dom"/>
</dbReference>
<dbReference type="NCBIfam" id="NF008931">
    <property type="entry name" value="PRK12288.1"/>
    <property type="match status" value="1"/>
</dbReference>
<evidence type="ECO:0000256" key="4">
    <source>
        <dbReference type="SAM" id="MobiDB-lite"/>
    </source>
</evidence>
<dbReference type="GO" id="GO:0005525">
    <property type="term" value="F:GTP binding"/>
    <property type="evidence" value="ECO:0007669"/>
    <property type="project" value="UniProtKB-UniRule"/>
</dbReference>
<reference evidence="7 8" key="1">
    <citation type="submission" date="2018-06" db="EMBL/GenBank/DDBJ databases">
        <authorList>
            <consortium name="Pathogen Informatics"/>
            <person name="Doyle S."/>
        </authorList>
    </citation>
    <scope>NUCLEOTIDE SEQUENCE [LARGE SCALE GENOMIC DNA]</scope>
    <source>
        <strain evidence="7 8">NCTC12151</strain>
    </source>
</reference>
<keyword evidence="1 3" id="KW-0547">Nucleotide-binding</keyword>
<keyword evidence="3" id="KW-0963">Cytoplasm</keyword>
<dbReference type="NCBIfam" id="TIGR00157">
    <property type="entry name" value="ribosome small subunit-dependent GTPase A"/>
    <property type="match status" value="1"/>
</dbReference>
<proteinExistence type="inferred from homology"/>
<dbReference type="SUPFAM" id="SSF52540">
    <property type="entry name" value="P-loop containing nucleoside triphosphate hydrolases"/>
    <property type="match status" value="1"/>
</dbReference>
<comment type="cofactor">
    <cofactor evidence="3">
        <name>Zn(2+)</name>
        <dbReference type="ChEBI" id="CHEBI:29105"/>
    </cofactor>
    <text evidence="3">Binds 1 zinc ion per subunit.</text>
</comment>
<feature type="domain" description="EngC GTPase" evidence="5">
    <location>
        <begin position="117"/>
        <end position="268"/>
    </location>
</feature>
<dbReference type="Gene3D" id="3.40.50.300">
    <property type="entry name" value="P-loop containing nucleotide triphosphate hydrolases"/>
    <property type="match status" value="1"/>
</dbReference>
<dbReference type="RefSeq" id="WP_111741473.1">
    <property type="nucleotide sequence ID" value="NZ_LR698987.1"/>
</dbReference>
<keyword evidence="3" id="KW-0479">Metal-binding</keyword>
<evidence type="ECO:0000313" key="8">
    <source>
        <dbReference type="Proteomes" id="UP000249005"/>
    </source>
</evidence>
<evidence type="ECO:0000259" key="5">
    <source>
        <dbReference type="PROSITE" id="PS50936"/>
    </source>
</evidence>
<feature type="binding site" evidence="3">
    <location>
        <position position="307"/>
    </location>
    <ligand>
        <name>Zn(2+)</name>
        <dbReference type="ChEBI" id="CHEBI:29105"/>
    </ligand>
</feature>
<keyword evidence="2 3" id="KW-0342">GTP-binding</keyword>
<dbReference type="GO" id="GO:0019843">
    <property type="term" value="F:rRNA binding"/>
    <property type="evidence" value="ECO:0007669"/>
    <property type="project" value="UniProtKB-KW"/>
</dbReference>
<dbReference type="GO" id="GO:0005737">
    <property type="term" value="C:cytoplasm"/>
    <property type="evidence" value="ECO:0007669"/>
    <property type="project" value="UniProtKB-SubCell"/>
</dbReference>
<dbReference type="Proteomes" id="UP000249005">
    <property type="component" value="Chromosome 1"/>
</dbReference>
<evidence type="ECO:0000256" key="2">
    <source>
        <dbReference type="ARBA" id="ARBA00023134"/>
    </source>
</evidence>
<evidence type="ECO:0000256" key="3">
    <source>
        <dbReference type="HAMAP-Rule" id="MF_01820"/>
    </source>
</evidence>
<dbReference type="PROSITE" id="PS50936">
    <property type="entry name" value="ENGC_GTPASE"/>
    <property type="match status" value="1"/>
</dbReference>
<dbReference type="InterPro" id="IPR012340">
    <property type="entry name" value="NA-bd_OB-fold"/>
</dbReference>
<comment type="subcellular location">
    <subcellularLocation>
        <location evidence="3">Cytoplasm</location>
    </subcellularLocation>
</comment>
<dbReference type="OrthoDB" id="9809485at2"/>
<name>A0A2X4V9Y1_9GAMM</name>
<dbReference type="PANTHER" id="PTHR32120">
    <property type="entry name" value="SMALL RIBOSOMAL SUBUNIT BIOGENESIS GTPASE RSGA"/>
    <property type="match status" value="1"/>
</dbReference>
<keyword evidence="3 7" id="KW-0378">Hydrolase</keyword>
<organism evidence="7 8">
    <name type="scientific">Leminorella richardii</name>
    <dbReference type="NCBI Taxonomy" id="158841"/>
    <lineage>
        <taxon>Bacteria</taxon>
        <taxon>Pseudomonadati</taxon>
        <taxon>Pseudomonadota</taxon>
        <taxon>Gammaproteobacteria</taxon>
        <taxon>Enterobacterales</taxon>
        <taxon>Budviciaceae</taxon>
        <taxon>Leminorella</taxon>
    </lineage>
</organism>
<dbReference type="HAMAP" id="MF_01820">
    <property type="entry name" value="GTPase_RsgA"/>
    <property type="match status" value="1"/>
</dbReference>
<comment type="similarity">
    <text evidence="3">Belongs to the TRAFAC class YlqF/YawG GTPase family. RsgA subfamily.</text>
</comment>
<feature type="binding site" evidence="3">
    <location>
        <position position="294"/>
    </location>
    <ligand>
        <name>Zn(2+)</name>
        <dbReference type="ChEBI" id="CHEBI:29105"/>
    </ligand>
</feature>
<evidence type="ECO:0000259" key="6">
    <source>
        <dbReference type="PROSITE" id="PS51721"/>
    </source>
</evidence>
<keyword evidence="8" id="KW-1185">Reference proteome</keyword>
<keyword evidence="3" id="KW-0699">rRNA-binding</keyword>